<protein>
    <submittedName>
        <fullName evidence="1">Uncharacterized protein</fullName>
    </submittedName>
</protein>
<accession>A0A0J6XYM1</accession>
<dbReference type="Proteomes" id="UP000054565">
    <property type="component" value="Unassembled WGS sequence"/>
</dbReference>
<dbReference type="AlphaFoldDB" id="A0A0J6XYM1"/>
<evidence type="ECO:0000313" key="1">
    <source>
        <dbReference type="EMBL" id="KMP01386.1"/>
    </source>
</evidence>
<dbReference type="EMBL" id="DS028093">
    <property type="protein sequence ID" value="KMP01386.1"/>
    <property type="molecule type" value="Genomic_DNA"/>
</dbReference>
<gene>
    <name evidence="1" type="ORF">CIRG_01526</name>
</gene>
<name>A0A0J6XYM1_COCIT</name>
<reference evidence="2" key="1">
    <citation type="journal article" date="2010" name="Genome Res.">
        <title>Population genomic sequencing of Coccidioides fungi reveals recent hybridization and transposon control.</title>
        <authorList>
            <person name="Neafsey D.E."/>
            <person name="Barker B.M."/>
            <person name="Sharpton T.J."/>
            <person name="Stajich J.E."/>
            <person name="Park D.J."/>
            <person name="Whiston E."/>
            <person name="Hung C.-Y."/>
            <person name="McMahan C."/>
            <person name="White J."/>
            <person name="Sykes S."/>
            <person name="Heiman D."/>
            <person name="Young S."/>
            <person name="Zeng Q."/>
            <person name="Abouelleil A."/>
            <person name="Aftuck L."/>
            <person name="Bessette D."/>
            <person name="Brown A."/>
            <person name="FitzGerald M."/>
            <person name="Lui A."/>
            <person name="Macdonald J.P."/>
            <person name="Priest M."/>
            <person name="Orbach M.J."/>
            <person name="Galgiani J.N."/>
            <person name="Kirkland T.N."/>
            <person name="Cole G.T."/>
            <person name="Birren B.W."/>
            <person name="Henn M.R."/>
            <person name="Taylor J.W."/>
            <person name="Rounsley S.D."/>
        </authorList>
    </citation>
    <scope>NUCLEOTIDE SEQUENCE [LARGE SCALE GENOMIC DNA]</scope>
    <source>
        <strain evidence="2">RMSCC 2394</strain>
    </source>
</reference>
<organism evidence="1 2">
    <name type="scientific">Coccidioides immitis RMSCC 2394</name>
    <dbReference type="NCBI Taxonomy" id="404692"/>
    <lineage>
        <taxon>Eukaryota</taxon>
        <taxon>Fungi</taxon>
        <taxon>Dikarya</taxon>
        <taxon>Ascomycota</taxon>
        <taxon>Pezizomycotina</taxon>
        <taxon>Eurotiomycetes</taxon>
        <taxon>Eurotiomycetidae</taxon>
        <taxon>Onygenales</taxon>
        <taxon>Onygenaceae</taxon>
        <taxon>Coccidioides</taxon>
    </lineage>
</organism>
<sequence length="102" mass="11548">MSLGFETALSKRLPGNLRTPSVSREMSIFQGISVTENALPQAPAVSKDAPSALVPPRRRFWDFSSCSNWSYYLYEITVKLHSLVESLIQANQEFDHETISYH</sequence>
<evidence type="ECO:0000313" key="2">
    <source>
        <dbReference type="Proteomes" id="UP000054565"/>
    </source>
</evidence>
<proteinExistence type="predicted"/>